<dbReference type="InterPro" id="IPR035969">
    <property type="entry name" value="Rab-GAP_TBC_sf"/>
</dbReference>
<evidence type="ECO:0000259" key="4">
    <source>
        <dbReference type="PROSITE" id="PS50086"/>
    </source>
</evidence>
<feature type="region of interest" description="Disordered" evidence="3">
    <location>
        <begin position="1"/>
        <end position="25"/>
    </location>
</feature>
<dbReference type="Proteomes" id="UP000243579">
    <property type="component" value="Unassembled WGS sequence"/>
</dbReference>
<dbReference type="InterPro" id="IPR001611">
    <property type="entry name" value="Leu-rich_rpt"/>
</dbReference>
<dbReference type="FunFam" id="1.10.10.750:FF:000003">
    <property type="entry name" value="GTPase activating protein (Evi5)"/>
    <property type="match status" value="1"/>
</dbReference>
<dbReference type="EMBL" id="JNBR01000073">
    <property type="protein sequence ID" value="OQR99208.1"/>
    <property type="molecule type" value="Genomic_DNA"/>
</dbReference>
<dbReference type="Gene3D" id="1.10.8.270">
    <property type="entry name" value="putative rabgap domain of human tbc1 domain family member 14 like domains"/>
    <property type="match status" value="1"/>
</dbReference>
<dbReference type="SMART" id="SM00368">
    <property type="entry name" value="LRR_RI"/>
    <property type="match status" value="7"/>
</dbReference>
<gene>
    <name evidence="5" type="ORF">ACHHYP_07166</name>
</gene>
<dbReference type="OrthoDB" id="294251at2759"/>
<reference evidence="5 6" key="1">
    <citation type="journal article" date="2014" name="Genome Biol. Evol.">
        <title>The secreted proteins of Achlya hypogyna and Thraustotheca clavata identify the ancestral oomycete secretome and reveal gene acquisitions by horizontal gene transfer.</title>
        <authorList>
            <person name="Misner I."/>
            <person name="Blouin N."/>
            <person name="Leonard G."/>
            <person name="Richards T.A."/>
            <person name="Lane C.E."/>
        </authorList>
    </citation>
    <scope>NUCLEOTIDE SEQUENCE [LARGE SCALE GENOMIC DNA]</scope>
    <source>
        <strain evidence="5 6">ATCC 48635</strain>
    </source>
</reference>
<sequence>MDGTTSMVEAKSPAAAPTSVDTSGSLSQGVVAYPLAPVDRYGFLLSDKRFAQSPTHGKTKKEDLHDRLWLENRRTQKWMAMTGKGSYEEWHSLQLKHASKLKSRIRKGIPEALRGLAWPHLTGASALMRNHPGMYRDLLATPHIPCEETISRDIGRTFPKHHLFKDAQSIGQGALSNILKAYSVYDPDVGYCQGMGFISALFLSYMPEEQTFWQLVACLNQKKFGLADLYRPGMPRVVEVIAIFDACVRLYLPALARHLDAEGLHPTMFATQWFVTLFAYSFPFELVTRVWDVFLHEGWKIVYRVAVALLKLSEKALLAKKFEKIMEFFKELPTLVDTKQVLSAAWDLPITTAQLQSLHDKERKGTAWTLGWRSRSKGNACEREMVERGEWTRRLSSASSTSSGGLYEREALLEELTELAEKEDLLHALVGRASPRMMSSKSESDSDDATAAIDVSPTVPKKPLPPPCEPIHNHWNLFQDAKDMSPFRDLAHLCLAQQGLRNEDFALVCHNLPAFMALRSMDVSNNQLDDGCCSQLRTVLTSRRPLLTGLDISSNLLGDSAFQLLCDRLATANSLAWLAVHGNPLARSATAVHRLRDALYMNESLGSLAITLTDASPPLALNFVRGLGFHSQHLREAPLGGRPWLKRLALTALSLAYAELSPKTVEALAGVVAQQPQLTALDLSFCFIGIAGARTLAAALAVPTCPLVAINLKCNLVGSPGAKVLAAALCTNQALTMLNLDKNEIANDGILALAGVLPKLALLTHLDLTHNHLQQAGLKALANAIAASPQLMSVGSLDHLVPRASVHLAADCSAVAAALSANALGALRDATHVPPGPRKSSTKRGQANAWTELWAIDVAMDARMCLTWHFHAAVASPQPQVAIDRVMWRAVLRRHCDLHDAPEEVLEEGHLDLEPRTCDDRAGLTCIGVVYKHAMTAFAAAQDRLSIEYLAVARDPSLQVDFCVQDFGEEHHHVDERHLYFKAPAAREVAFREAAYWRQRDHYHSKEACVQAIPLHCDGTFRLLFELRLIPLVDCFAPELLKLKLLRSKSWSSSAAETILEVSKAYSKAKMT</sequence>
<dbReference type="FunFam" id="1.10.8.270:FF:000001">
    <property type="entry name" value="TBC1 domain family member 1"/>
    <property type="match status" value="1"/>
</dbReference>
<dbReference type="PROSITE" id="PS50086">
    <property type="entry name" value="TBC_RABGAP"/>
    <property type="match status" value="1"/>
</dbReference>
<evidence type="ECO:0000256" key="1">
    <source>
        <dbReference type="ARBA" id="ARBA00022468"/>
    </source>
</evidence>
<dbReference type="AlphaFoldDB" id="A0A1V9ZMJ4"/>
<comment type="caution">
    <text evidence="5">The sequence shown here is derived from an EMBL/GenBank/DDBJ whole genome shotgun (WGS) entry which is preliminary data.</text>
</comment>
<keyword evidence="2" id="KW-0175">Coiled coil</keyword>
<dbReference type="InterPro" id="IPR000195">
    <property type="entry name" value="Rab-GAP-TBC_dom"/>
</dbReference>
<keyword evidence="1" id="KW-0343">GTPase activation</keyword>
<dbReference type="InterPro" id="IPR050302">
    <property type="entry name" value="Rab_GAP_TBC_domain"/>
</dbReference>
<dbReference type="Pfam" id="PF00566">
    <property type="entry name" value="RabGAP-TBC"/>
    <property type="match status" value="1"/>
</dbReference>
<dbReference type="PANTHER" id="PTHR47219">
    <property type="entry name" value="RAB GTPASE-ACTIVATING PROTEIN 1-LIKE"/>
    <property type="match status" value="1"/>
</dbReference>
<evidence type="ECO:0000313" key="6">
    <source>
        <dbReference type="Proteomes" id="UP000243579"/>
    </source>
</evidence>
<evidence type="ECO:0000256" key="2">
    <source>
        <dbReference type="ARBA" id="ARBA00023054"/>
    </source>
</evidence>
<dbReference type="PANTHER" id="PTHR47219:SF9">
    <property type="entry name" value="GTPASE ACTIVATING PROTEIN AND CENTROSOME-ASSOCIATED, ISOFORM B"/>
    <property type="match status" value="1"/>
</dbReference>
<dbReference type="Pfam" id="PF13516">
    <property type="entry name" value="LRR_6"/>
    <property type="match status" value="2"/>
</dbReference>
<evidence type="ECO:0000313" key="5">
    <source>
        <dbReference type="EMBL" id="OQR99208.1"/>
    </source>
</evidence>
<dbReference type="SMART" id="SM00164">
    <property type="entry name" value="TBC"/>
    <property type="match status" value="1"/>
</dbReference>
<dbReference type="Gene3D" id="1.10.10.750">
    <property type="entry name" value="Ypt/Rab-GAP domain of gyp1p, domain 1"/>
    <property type="match status" value="1"/>
</dbReference>
<accession>A0A1V9ZMJ4</accession>
<dbReference type="Gene3D" id="3.80.10.10">
    <property type="entry name" value="Ribonuclease Inhibitor"/>
    <property type="match status" value="2"/>
</dbReference>
<dbReference type="SUPFAM" id="SSF52047">
    <property type="entry name" value="RNI-like"/>
    <property type="match status" value="1"/>
</dbReference>
<dbReference type="GO" id="GO:0031267">
    <property type="term" value="F:small GTPase binding"/>
    <property type="evidence" value="ECO:0007669"/>
    <property type="project" value="TreeGrafter"/>
</dbReference>
<dbReference type="STRING" id="1202772.A0A1V9ZMJ4"/>
<proteinExistence type="predicted"/>
<dbReference type="InterPro" id="IPR032675">
    <property type="entry name" value="LRR_dom_sf"/>
</dbReference>
<evidence type="ECO:0000256" key="3">
    <source>
        <dbReference type="SAM" id="MobiDB-lite"/>
    </source>
</evidence>
<dbReference type="SUPFAM" id="SSF47923">
    <property type="entry name" value="Ypt/Rab-GAP domain of gyp1p"/>
    <property type="match status" value="2"/>
</dbReference>
<organism evidence="5 6">
    <name type="scientific">Achlya hypogyna</name>
    <name type="common">Oomycete</name>
    <name type="synonym">Protoachlya hypogyna</name>
    <dbReference type="NCBI Taxonomy" id="1202772"/>
    <lineage>
        <taxon>Eukaryota</taxon>
        <taxon>Sar</taxon>
        <taxon>Stramenopiles</taxon>
        <taxon>Oomycota</taxon>
        <taxon>Saprolegniomycetes</taxon>
        <taxon>Saprolegniales</taxon>
        <taxon>Achlyaceae</taxon>
        <taxon>Achlya</taxon>
    </lineage>
</organism>
<name>A0A1V9ZMJ4_ACHHY</name>
<dbReference type="GO" id="GO:0005096">
    <property type="term" value="F:GTPase activator activity"/>
    <property type="evidence" value="ECO:0007669"/>
    <property type="project" value="UniProtKB-KW"/>
</dbReference>
<keyword evidence="6" id="KW-1185">Reference proteome</keyword>
<protein>
    <recommendedName>
        <fullName evidence="4">Rab-GAP TBC domain-containing protein</fullName>
    </recommendedName>
</protein>
<dbReference type="FunFam" id="1.10.472.80:FF:000027">
    <property type="entry name" value="GTPase activating protein (Evi5)"/>
    <property type="match status" value="1"/>
</dbReference>
<dbReference type="Gene3D" id="1.10.472.80">
    <property type="entry name" value="Ypt/Rab-GAP domain of gyp1p, domain 3"/>
    <property type="match status" value="1"/>
</dbReference>
<feature type="domain" description="Rab-GAP TBC" evidence="4">
    <location>
        <begin position="108"/>
        <end position="298"/>
    </location>
</feature>